<dbReference type="PANTHER" id="PTHR46979">
    <property type="entry name" value="SORTING NEXIN-41"/>
    <property type="match status" value="1"/>
</dbReference>
<dbReference type="SUPFAM" id="SSF64268">
    <property type="entry name" value="PX domain"/>
    <property type="match status" value="1"/>
</dbReference>
<dbReference type="InterPro" id="IPR036871">
    <property type="entry name" value="PX_dom_sf"/>
</dbReference>
<organism evidence="11 12">
    <name type="scientific">Lipomyces tetrasporus</name>
    <dbReference type="NCBI Taxonomy" id="54092"/>
    <lineage>
        <taxon>Eukaryota</taxon>
        <taxon>Fungi</taxon>
        <taxon>Dikarya</taxon>
        <taxon>Ascomycota</taxon>
        <taxon>Saccharomycotina</taxon>
        <taxon>Lipomycetes</taxon>
        <taxon>Lipomycetales</taxon>
        <taxon>Lipomycetaceae</taxon>
        <taxon>Lipomyces</taxon>
    </lineage>
</organism>
<comment type="subcellular location">
    <subcellularLocation>
        <location evidence="1">Endosome membrane</location>
        <topology evidence="1">Peripheral membrane protein</topology>
    </subcellularLocation>
</comment>
<dbReference type="InterPro" id="IPR001683">
    <property type="entry name" value="PX_dom"/>
</dbReference>
<dbReference type="SMART" id="SM00312">
    <property type="entry name" value="PX"/>
    <property type="match status" value="1"/>
</dbReference>
<evidence type="ECO:0000256" key="2">
    <source>
        <dbReference type="ARBA" id="ARBA00010883"/>
    </source>
</evidence>
<dbReference type="InterPro" id="IPR051079">
    <property type="entry name" value="Sorting_Nexin_Autophagy"/>
</dbReference>
<dbReference type="GO" id="GO:0010008">
    <property type="term" value="C:endosome membrane"/>
    <property type="evidence" value="ECO:0007669"/>
    <property type="project" value="UniProtKB-SubCell"/>
</dbReference>
<dbReference type="RefSeq" id="XP_056040330.1">
    <property type="nucleotide sequence ID" value="XM_056189535.1"/>
</dbReference>
<dbReference type="GO" id="GO:0005829">
    <property type="term" value="C:cytosol"/>
    <property type="evidence" value="ECO:0007669"/>
    <property type="project" value="GOC"/>
</dbReference>
<dbReference type="GO" id="GO:0006914">
    <property type="term" value="P:autophagy"/>
    <property type="evidence" value="ECO:0007669"/>
    <property type="project" value="UniProtKB-KW"/>
</dbReference>
<proteinExistence type="inferred from homology"/>
<evidence type="ECO:0000313" key="12">
    <source>
        <dbReference type="Proteomes" id="UP001217417"/>
    </source>
</evidence>
<evidence type="ECO:0000256" key="4">
    <source>
        <dbReference type="ARBA" id="ARBA00022753"/>
    </source>
</evidence>
<dbReference type="GeneID" id="80884701"/>
<dbReference type="Gene3D" id="3.30.1520.10">
    <property type="entry name" value="Phox-like domain"/>
    <property type="match status" value="1"/>
</dbReference>
<keyword evidence="3" id="KW-0813">Transport</keyword>
<dbReference type="EMBL" id="JARPMG010000013">
    <property type="protein sequence ID" value="KAJ8096880.1"/>
    <property type="molecule type" value="Genomic_DNA"/>
</dbReference>
<keyword evidence="6" id="KW-0072">Autophagy</keyword>
<feature type="region of interest" description="Disordered" evidence="9">
    <location>
        <begin position="31"/>
        <end position="73"/>
    </location>
</feature>
<name>A0AAD7VQ86_9ASCO</name>
<dbReference type="PROSITE" id="PS50195">
    <property type="entry name" value="PX"/>
    <property type="match status" value="1"/>
</dbReference>
<dbReference type="Pfam" id="PF00787">
    <property type="entry name" value="PX"/>
    <property type="match status" value="1"/>
</dbReference>
<dbReference type="AlphaFoldDB" id="A0AAD7VQ86"/>
<evidence type="ECO:0000256" key="5">
    <source>
        <dbReference type="ARBA" id="ARBA00022927"/>
    </source>
</evidence>
<evidence type="ECO:0000256" key="6">
    <source>
        <dbReference type="ARBA" id="ARBA00023006"/>
    </source>
</evidence>
<dbReference type="GO" id="GO:0015031">
    <property type="term" value="P:protein transport"/>
    <property type="evidence" value="ECO:0007669"/>
    <property type="project" value="UniProtKB-KW"/>
</dbReference>
<evidence type="ECO:0000259" key="10">
    <source>
        <dbReference type="PROSITE" id="PS50195"/>
    </source>
</evidence>
<comment type="similarity">
    <text evidence="2">Belongs to the sorting nexin family.</text>
</comment>
<dbReference type="CDD" id="cd06867">
    <property type="entry name" value="PX_SNX41_42"/>
    <property type="match status" value="1"/>
</dbReference>
<keyword evidence="12" id="KW-1185">Reference proteome</keyword>
<feature type="region of interest" description="Disordered" evidence="9">
    <location>
        <begin position="437"/>
        <end position="466"/>
    </location>
</feature>
<sequence>MATFEDNNPFAGADELATEQLRTTDHFATIIDSEDQDDGSVSGKTSGFPSFKDSYDTSSHMADDPNAQPPTLREGFSSRIEQLLIGNPDLEILIVDAGKNLEGSGGGYIAYTIRTGDLSVRRRYSEFESLRNGLTRLFPTLIVPPIPEKHTMADYAAKPTKAKEDMRIIDHRRRMLAVFLNRCRAMRQIREHAVFQKFLDPNVSWIEVLNSPPLISIPKSILRAPPLDTGHPTPEHAYLPVPSPSARLKEGDDMEFQAAEINAKEYEIVMSSGIEKVNKRILKRYGEIAADLAELGARYNAWSLNEVNTLAAAIENVGQAVDLTYISTEELISSLSSSFSEPLGESAQFAAVVKAVLKYRHQKALQYEITKNSLVVKKDMLEGLERTEMESQRINEYLLRRDDHIIRADGPIASVPDAPVSQEEIAKAEVTAEYAGAHENGNGAPDEPAKVPTSQEESGATGGGTATIMTRRSFEDESFPPTHAHTENPYATVPRVKKSNGFRIPVIGKISDAFHGIVDVDPETTRRNNIGKTREEIQIFEASLRVAESDLQQASASVKVDLARYDKTKEQDLRKMMIAYAKCHIEWARKNLESWERAKARIEEIKVK</sequence>
<dbReference type="Proteomes" id="UP001217417">
    <property type="component" value="Unassembled WGS sequence"/>
</dbReference>
<reference evidence="11" key="1">
    <citation type="submission" date="2023-03" db="EMBL/GenBank/DDBJ databases">
        <title>Near-Complete genome sequence of Lipomyces tetrasporous NRRL Y-64009, an oleaginous yeast capable of growing on lignocellulosic hydrolysates.</title>
        <authorList>
            <consortium name="Lawrence Berkeley National Laboratory"/>
            <person name="Jagtap S.S."/>
            <person name="Liu J.-J."/>
            <person name="Walukiewicz H.E."/>
            <person name="Pangilinan J."/>
            <person name="Lipzen A."/>
            <person name="Ahrendt S."/>
            <person name="Koriabine M."/>
            <person name="Cobaugh K."/>
            <person name="Salamov A."/>
            <person name="Yoshinaga Y."/>
            <person name="Ng V."/>
            <person name="Daum C."/>
            <person name="Grigoriev I.V."/>
            <person name="Slininger P.J."/>
            <person name="Dien B.S."/>
            <person name="Jin Y.-S."/>
            <person name="Rao C.V."/>
        </authorList>
    </citation>
    <scope>NUCLEOTIDE SEQUENCE</scope>
    <source>
        <strain evidence="11">NRRL Y-64009</strain>
    </source>
</reference>
<dbReference type="GO" id="GO:0042147">
    <property type="term" value="P:retrograde transport, endosome to Golgi"/>
    <property type="evidence" value="ECO:0007669"/>
    <property type="project" value="InterPro"/>
</dbReference>
<evidence type="ECO:0000256" key="9">
    <source>
        <dbReference type="SAM" id="MobiDB-lite"/>
    </source>
</evidence>
<protein>
    <recommendedName>
        <fullName evidence="10">PX domain-containing protein</fullName>
    </recommendedName>
</protein>
<evidence type="ECO:0000313" key="11">
    <source>
        <dbReference type="EMBL" id="KAJ8096880.1"/>
    </source>
</evidence>
<keyword evidence="5" id="KW-0653">Protein transport</keyword>
<dbReference type="Gene3D" id="1.20.1270.60">
    <property type="entry name" value="Arfaptin homology (AH) domain/BAR domain"/>
    <property type="match status" value="2"/>
</dbReference>
<keyword evidence="7" id="KW-0446">Lipid-binding</keyword>
<gene>
    <name evidence="11" type="ORF">POJ06DRAFT_271896</name>
</gene>
<evidence type="ECO:0000256" key="7">
    <source>
        <dbReference type="ARBA" id="ARBA00023121"/>
    </source>
</evidence>
<dbReference type="InterPro" id="IPR027267">
    <property type="entry name" value="AH/BAR_dom_sf"/>
</dbReference>
<evidence type="ECO:0000256" key="8">
    <source>
        <dbReference type="ARBA" id="ARBA00023136"/>
    </source>
</evidence>
<keyword evidence="4" id="KW-0967">Endosome</keyword>
<evidence type="ECO:0000256" key="1">
    <source>
        <dbReference type="ARBA" id="ARBA00004481"/>
    </source>
</evidence>
<evidence type="ECO:0000256" key="3">
    <source>
        <dbReference type="ARBA" id="ARBA00022448"/>
    </source>
</evidence>
<dbReference type="InterPro" id="IPR044106">
    <property type="entry name" value="PX_Snx41/Atg20"/>
</dbReference>
<accession>A0AAD7VQ86</accession>
<dbReference type="GO" id="GO:0035091">
    <property type="term" value="F:phosphatidylinositol binding"/>
    <property type="evidence" value="ECO:0007669"/>
    <property type="project" value="InterPro"/>
</dbReference>
<comment type="caution">
    <text evidence="11">The sequence shown here is derived from an EMBL/GenBank/DDBJ whole genome shotgun (WGS) entry which is preliminary data.</text>
</comment>
<dbReference type="PANTHER" id="PTHR46979:SF2">
    <property type="entry name" value="SORTING NEXIN-41"/>
    <property type="match status" value="1"/>
</dbReference>
<keyword evidence="8" id="KW-0472">Membrane</keyword>
<feature type="domain" description="PX" evidence="10">
    <location>
        <begin position="89"/>
        <end position="205"/>
    </location>
</feature>